<dbReference type="InterPro" id="IPR035999">
    <property type="entry name" value="Sec7_dom_sf"/>
</dbReference>
<keyword evidence="5" id="KW-1185">Reference proteome</keyword>
<reference evidence="5" key="1">
    <citation type="journal article" date="2010" name="Nat. Biotechnol.">
        <title>Draft genome sequence of the oilseed species Ricinus communis.</title>
        <authorList>
            <person name="Chan A.P."/>
            <person name="Crabtree J."/>
            <person name="Zhao Q."/>
            <person name="Lorenzi H."/>
            <person name="Orvis J."/>
            <person name="Puiu D."/>
            <person name="Melake-Berhan A."/>
            <person name="Jones K.M."/>
            <person name="Redman J."/>
            <person name="Chen G."/>
            <person name="Cahoon E.B."/>
            <person name="Gedil M."/>
            <person name="Stanke M."/>
            <person name="Haas B.J."/>
            <person name="Wortman J.R."/>
            <person name="Fraser-Liggett C.M."/>
            <person name="Ravel J."/>
            <person name="Rabinowicz P.D."/>
        </authorList>
    </citation>
    <scope>NUCLEOTIDE SEQUENCE [LARGE SCALE GENOMIC DNA]</scope>
    <source>
        <strain evidence="5">cv. Hale</strain>
    </source>
</reference>
<dbReference type="Pfam" id="PF01369">
    <property type="entry name" value="Sec7"/>
    <property type="match status" value="1"/>
</dbReference>
<dbReference type="InterPro" id="IPR023394">
    <property type="entry name" value="Sec7_C_sf"/>
</dbReference>
<feature type="domain" description="SEC7" evidence="3">
    <location>
        <begin position="3"/>
        <end position="88"/>
    </location>
</feature>
<dbReference type="GO" id="GO:0032012">
    <property type="term" value="P:regulation of ARF protein signal transduction"/>
    <property type="evidence" value="ECO:0007669"/>
    <property type="project" value="InterPro"/>
</dbReference>
<dbReference type="eggNOG" id="KOG0928">
    <property type="taxonomic scope" value="Eukaryota"/>
</dbReference>
<evidence type="ECO:0000256" key="2">
    <source>
        <dbReference type="ARBA" id="ARBA00004514"/>
    </source>
</evidence>
<dbReference type="GO" id="GO:0005829">
    <property type="term" value="C:cytosol"/>
    <property type="evidence" value="ECO:0007669"/>
    <property type="project" value="UniProtKB-SubCell"/>
</dbReference>
<dbReference type="PANTHER" id="PTHR10663:SF322">
    <property type="entry name" value="ARF GUANINE-NUCLEOTIDE EXCHANGE FACTOR GNL2"/>
    <property type="match status" value="1"/>
</dbReference>
<evidence type="ECO:0000256" key="1">
    <source>
        <dbReference type="ARBA" id="ARBA00004287"/>
    </source>
</evidence>
<dbReference type="GO" id="GO:0005085">
    <property type="term" value="F:guanyl-nucleotide exchange factor activity"/>
    <property type="evidence" value="ECO:0007669"/>
    <property type="project" value="InterPro"/>
</dbReference>
<dbReference type="PROSITE" id="PS50190">
    <property type="entry name" value="SEC7"/>
    <property type="match status" value="1"/>
</dbReference>
<dbReference type="EMBL" id="EQ973784">
    <property type="protein sequence ID" value="EEF48288.1"/>
    <property type="molecule type" value="Genomic_DNA"/>
</dbReference>
<dbReference type="STRING" id="3988.B9RKU0"/>
<dbReference type="SUPFAM" id="SSF48425">
    <property type="entry name" value="Sec7 domain"/>
    <property type="match status" value="1"/>
</dbReference>
<evidence type="ECO:0000313" key="5">
    <source>
        <dbReference type="Proteomes" id="UP000008311"/>
    </source>
</evidence>
<dbReference type="AlphaFoldDB" id="B9RKU0"/>
<dbReference type="SMART" id="SM00222">
    <property type="entry name" value="Sec7"/>
    <property type="match status" value="1"/>
</dbReference>
<accession>B9RKU0</accession>
<dbReference type="PANTHER" id="PTHR10663">
    <property type="entry name" value="GUANYL-NUCLEOTIDE EXCHANGE FACTOR"/>
    <property type="match status" value="1"/>
</dbReference>
<comment type="subcellular location">
    <subcellularLocation>
        <location evidence="2">Cytoplasm</location>
        <location evidence="2">Cytosol</location>
    </subcellularLocation>
    <subcellularLocation>
        <location evidence="1">Membrane</location>
        <topology evidence="1">Peripheral membrane protein</topology>
        <orientation evidence="1">Cytoplasmic side</orientation>
    </subcellularLocation>
</comment>
<evidence type="ECO:0000313" key="4">
    <source>
        <dbReference type="EMBL" id="EEF48288.1"/>
    </source>
</evidence>
<dbReference type="InParanoid" id="B9RKU0"/>
<protein>
    <submittedName>
        <fullName evidence="4">Pattern formation protein, putative</fullName>
    </submittedName>
</protein>
<proteinExistence type="predicted"/>
<name>B9RKU0_RICCO</name>
<gene>
    <name evidence="4" type="ORF">RCOM_1053370</name>
</gene>
<dbReference type="GO" id="GO:0016020">
    <property type="term" value="C:membrane"/>
    <property type="evidence" value="ECO:0007669"/>
    <property type="project" value="UniProtKB-SubCell"/>
</dbReference>
<sequence length="247" mass="28441">MILDKDLATFRLPGESQKIQRILEEFSQRMQFFILCYSLIMLNTDQHNPQVKKKMTEEEFIRNNRAINGGQDLPRDYLSELFQSIATHAITLFGQSGPVEMNPGSWIELMNRSRVMQPFILGDYDRRLGRDMFACTAGPSVAAISSFIEHADDDDMLHECIGGLASVARITRYELEDILDELLASFSKFTTVLNPYASAKETLFAFTNDLKPRMATLYSFHHRKQLWGFNKRGLEKHCRLFVETQKA</sequence>
<dbReference type="Proteomes" id="UP000008311">
    <property type="component" value="Unassembled WGS sequence"/>
</dbReference>
<organism evidence="4 5">
    <name type="scientific">Ricinus communis</name>
    <name type="common">Castor bean</name>
    <dbReference type="NCBI Taxonomy" id="3988"/>
    <lineage>
        <taxon>Eukaryota</taxon>
        <taxon>Viridiplantae</taxon>
        <taxon>Streptophyta</taxon>
        <taxon>Embryophyta</taxon>
        <taxon>Tracheophyta</taxon>
        <taxon>Spermatophyta</taxon>
        <taxon>Magnoliopsida</taxon>
        <taxon>eudicotyledons</taxon>
        <taxon>Gunneridae</taxon>
        <taxon>Pentapetalae</taxon>
        <taxon>rosids</taxon>
        <taxon>fabids</taxon>
        <taxon>Malpighiales</taxon>
        <taxon>Euphorbiaceae</taxon>
        <taxon>Acalyphoideae</taxon>
        <taxon>Acalypheae</taxon>
        <taxon>Ricinus</taxon>
    </lineage>
</organism>
<evidence type="ECO:0000259" key="3">
    <source>
        <dbReference type="PROSITE" id="PS50190"/>
    </source>
</evidence>
<dbReference type="Gene3D" id="1.10.1000.11">
    <property type="entry name" value="Arf Nucleotide-binding Site Opener,domain 2"/>
    <property type="match status" value="1"/>
</dbReference>
<dbReference type="InterPro" id="IPR000904">
    <property type="entry name" value="Sec7_dom"/>
</dbReference>